<reference evidence="2" key="2">
    <citation type="journal article" date="2015" name="Data Brief">
        <title>Shoot transcriptome of the giant reed, Arundo donax.</title>
        <authorList>
            <person name="Barrero R.A."/>
            <person name="Guerrero F.D."/>
            <person name="Moolhuijzen P."/>
            <person name="Goolsby J.A."/>
            <person name="Tidwell J."/>
            <person name="Bellgard S.E."/>
            <person name="Bellgard M.I."/>
        </authorList>
    </citation>
    <scope>NUCLEOTIDE SEQUENCE</scope>
    <source>
        <tissue evidence="2">Shoot tissue taken approximately 20 cm above the soil surface</tissue>
    </source>
</reference>
<sequence>MLLRCLAASAPPEATGSVTPASALSGSAAASQSSTEGPLSTSAPGTVPWILDSGASFHMTHLSLPLFIPQMDHPLLLQDEALFCLALFVFLLFLMFPN</sequence>
<dbReference type="AlphaFoldDB" id="A0A0A9H7Y6"/>
<keyword evidence="1" id="KW-0472">Membrane</keyword>
<evidence type="ECO:0000313" key="2">
    <source>
        <dbReference type="EMBL" id="JAE31914.1"/>
    </source>
</evidence>
<dbReference type="EMBL" id="GBRH01165982">
    <property type="protein sequence ID" value="JAE31914.1"/>
    <property type="molecule type" value="Transcribed_RNA"/>
</dbReference>
<feature type="transmembrane region" description="Helical" evidence="1">
    <location>
        <begin position="80"/>
        <end position="96"/>
    </location>
</feature>
<keyword evidence="1" id="KW-1133">Transmembrane helix</keyword>
<protein>
    <submittedName>
        <fullName evidence="2">Uncharacterized protein</fullName>
    </submittedName>
</protein>
<evidence type="ECO:0000256" key="1">
    <source>
        <dbReference type="SAM" id="Phobius"/>
    </source>
</evidence>
<reference evidence="2" key="1">
    <citation type="submission" date="2014-09" db="EMBL/GenBank/DDBJ databases">
        <authorList>
            <person name="Magalhaes I.L.F."/>
            <person name="Oliveira U."/>
            <person name="Santos F.R."/>
            <person name="Vidigal T.H.D.A."/>
            <person name="Brescovit A.D."/>
            <person name="Santos A.J."/>
        </authorList>
    </citation>
    <scope>NUCLEOTIDE SEQUENCE</scope>
    <source>
        <tissue evidence="2">Shoot tissue taken approximately 20 cm above the soil surface</tissue>
    </source>
</reference>
<proteinExistence type="predicted"/>
<organism evidence="2">
    <name type="scientific">Arundo donax</name>
    <name type="common">Giant reed</name>
    <name type="synonym">Donax arundinaceus</name>
    <dbReference type="NCBI Taxonomy" id="35708"/>
    <lineage>
        <taxon>Eukaryota</taxon>
        <taxon>Viridiplantae</taxon>
        <taxon>Streptophyta</taxon>
        <taxon>Embryophyta</taxon>
        <taxon>Tracheophyta</taxon>
        <taxon>Spermatophyta</taxon>
        <taxon>Magnoliopsida</taxon>
        <taxon>Liliopsida</taxon>
        <taxon>Poales</taxon>
        <taxon>Poaceae</taxon>
        <taxon>PACMAD clade</taxon>
        <taxon>Arundinoideae</taxon>
        <taxon>Arundineae</taxon>
        <taxon>Arundo</taxon>
    </lineage>
</organism>
<accession>A0A0A9H7Y6</accession>
<name>A0A0A9H7Y6_ARUDO</name>
<keyword evidence="1" id="KW-0812">Transmembrane</keyword>